<dbReference type="Gene3D" id="3.40.50.300">
    <property type="entry name" value="P-loop containing nucleotide triphosphate hydrolases"/>
    <property type="match status" value="1"/>
</dbReference>
<evidence type="ECO:0000313" key="2">
    <source>
        <dbReference type="EMBL" id="WBO22724.1"/>
    </source>
</evidence>
<accession>A0ABY7NRY5</accession>
<dbReference type="InterPro" id="IPR027417">
    <property type="entry name" value="P-loop_NTPase"/>
</dbReference>
<dbReference type="EMBL" id="CP115174">
    <property type="protein sequence ID" value="WBO22724.1"/>
    <property type="molecule type" value="Genomic_DNA"/>
</dbReference>
<keyword evidence="3" id="KW-1185">Reference proteome</keyword>
<dbReference type="InterPro" id="IPR003959">
    <property type="entry name" value="ATPase_AAA_core"/>
</dbReference>
<protein>
    <submittedName>
        <fullName evidence="2">AAA family ATPase</fullName>
    </submittedName>
</protein>
<dbReference type="PANTHER" id="PTHR43581:SF2">
    <property type="entry name" value="EXCINUCLEASE ATPASE SUBUNIT"/>
    <property type="match status" value="1"/>
</dbReference>
<dbReference type="Proteomes" id="UP001210865">
    <property type="component" value="Chromosome"/>
</dbReference>
<dbReference type="Pfam" id="PF13304">
    <property type="entry name" value="AAA_21"/>
    <property type="match status" value="1"/>
</dbReference>
<dbReference type="PANTHER" id="PTHR43581">
    <property type="entry name" value="ATP/GTP PHOSPHATASE"/>
    <property type="match status" value="1"/>
</dbReference>
<gene>
    <name evidence="2" type="ORF">PBT88_00780</name>
</gene>
<dbReference type="InterPro" id="IPR003593">
    <property type="entry name" value="AAA+_ATPase"/>
</dbReference>
<dbReference type="SMART" id="SM00382">
    <property type="entry name" value="AAA"/>
    <property type="match status" value="1"/>
</dbReference>
<dbReference type="InterPro" id="IPR051396">
    <property type="entry name" value="Bact_Antivir_Def_Nuclease"/>
</dbReference>
<name>A0ABY7NRY5_9SPHN</name>
<proteinExistence type="predicted"/>
<feature type="domain" description="AAA+ ATPase" evidence="1">
    <location>
        <begin position="211"/>
        <end position="475"/>
    </location>
</feature>
<dbReference type="RefSeq" id="WP_270077365.1">
    <property type="nucleotide sequence ID" value="NZ_CP115174.1"/>
</dbReference>
<dbReference type="SUPFAM" id="SSF52540">
    <property type="entry name" value="P-loop containing nucleoside triphosphate hydrolases"/>
    <property type="match status" value="1"/>
</dbReference>
<evidence type="ECO:0000313" key="3">
    <source>
        <dbReference type="Proteomes" id="UP001210865"/>
    </source>
</evidence>
<reference evidence="2 3" key="1">
    <citation type="submission" date="2022-12" db="EMBL/GenBank/DDBJ databases">
        <title>Sphingomonas abieness sp. nov., an endophytic bacterium isolated from Abies koreana.</title>
        <authorList>
            <person name="Jiang L."/>
            <person name="Lee J."/>
        </authorList>
    </citation>
    <scope>NUCLEOTIDE SEQUENCE [LARGE SCALE GENOMIC DNA]</scope>
    <source>
        <strain evidence="3">PAMB 00755</strain>
    </source>
</reference>
<evidence type="ECO:0000259" key="1">
    <source>
        <dbReference type="SMART" id="SM00382"/>
    </source>
</evidence>
<sequence length="546" mass="61383">MDTVIFTLDLDAFPDAQPGTIIITPSKENWNDFGFRIRVDIAFITPREYDRVLNISGFFGFIGESKNVSDVRLLRKLLENAPDKRLSSKDIPPFFTMLPNMGAYRDIVAYLGPELATKSLLAMNEVVAMDDTRTGPGWLRDAKQSRVFKQAFLRTSEAFFAWTNAGPVLHGLEHEQVGQISDTFNVHFQLEGRPNAHDLSFRFNVNDSILPRRFAVVIGENGVGKSQTLSSIARAALDGTSHLTDGDGERPSVNRLLAFTPTSTTSSVFPSDRRRNPKIWYRRFALGQSSGVRDRYTTADMILRLARTSERIGTNNRLNLFLKAIRAIEGWHELGLHAVPDYEHAIIYLNGLLDGGEQERIERFSAIDLRREPARIVYGRPYPLSSGEQSFLRFAAIASLYIENGTLVLLDEPETHLHPNFISQFVAVLDTLLELTGSAAIIATHSVYFVRESFEDQVIILRSERDRSIIAERPVLKTFGADVGSISYFVFGEDEPSRLAREAERRIAGSSASWTAIFEHYKDEISLDLLAEIRARLEPPKPASRS</sequence>
<organism evidence="2 3">
    <name type="scientific">Sphingomonas abietis</name>
    <dbReference type="NCBI Taxonomy" id="3012344"/>
    <lineage>
        <taxon>Bacteria</taxon>
        <taxon>Pseudomonadati</taxon>
        <taxon>Pseudomonadota</taxon>
        <taxon>Alphaproteobacteria</taxon>
        <taxon>Sphingomonadales</taxon>
        <taxon>Sphingomonadaceae</taxon>
        <taxon>Sphingomonas</taxon>
    </lineage>
</organism>